<comment type="cofactor">
    <cofactor evidence="2">
        <name>Mg(2+)</name>
        <dbReference type="ChEBI" id="CHEBI:18420"/>
    </cofactor>
</comment>
<dbReference type="SUPFAM" id="SSF81301">
    <property type="entry name" value="Nucleotidyltransferase"/>
    <property type="match status" value="1"/>
</dbReference>
<evidence type="ECO:0000256" key="11">
    <source>
        <dbReference type="ARBA" id="ARBA00022842"/>
    </source>
</evidence>
<dbReference type="FunFam" id="3.30.460.10:FF:000002">
    <property type="entry name" value="Poly(A) polymerase alpha, putative"/>
    <property type="match status" value="1"/>
</dbReference>
<sequence>MQKTQLGVTAPLSTAPPTQKDLENTKLLIDTLVSMHQYESDDEAELREQVLGKLHDLLKNFVYVISKKRNLPEQVASEAGGKIFTFGSYRLGVHQKGADLDTLCVVPKHVTREDFFTDMFEALKSRPEVTEITAVVDAYVPVITMKFSGIPIDLLFARLSVPTVTDDLDLADPNLLKNLDEKCIRSLNGSTNAKITPIFLFFIGSRVTDEILRLVPCIDSFRTALRCIKLWAKKRAVYSNIMGFFGGVAWAMVVARVAQLYPNASAGTIVAKFFRIMKQWYQIIIR</sequence>
<organism evidence="16 17">
    <name type="scientific">Clydaea vesicula</name>
    <dbReference type="NCBI Taxonomy" id="447962"/>
    <lineage>
        <taxon>Eukaryota</taxon>
        <taxon>Fungi</taxon>
        <taxon>Fungi incertae sedis</taxon>
        <taxon>Chytridiomycota</taxon>
        <taxon>Chytridiomycota incertae sedis</taxon>
        <taxon>Chytridiomycetes</taxon>
        <taxon>Lobulomycetales</taxon>
        <taxon>Lobulomycetaceae</taxon>
        <taxon>Clydaea</taxon>
    </lineage>
</organism>
<keyword evidence="17" id="KW-1185">Reference proteome</keyword>
<dbReference type="GO" id="GO:0005524">
    <property type="term" value="F:ATP binding"/>
    <property type="evidence" value="ECO:0007669"/>
    <property type="project" value="UniProtKB-KW"/>
</dbReference>
<protein>
    <recommendedName>
        <fullName evidence="5">polynucleotide adenylyltransferase</fullName>
        <ecNumber evidence="5">2.7.7.19</ecNumber>
    </recommendedName>
</protein>
<comment type="cofactor">
    <cofactor evidence="1">
        <name>Mn(2+)</name>
        <dbReference type="ChEBI" id="CHEBI:29035"/>
    </cofactor>
</comment>
<dbReference type="AlphaFoldDB" id="A0AAD5U318"/>
<dbReference type="PANTHER" id="PTHR10682">
    <property type="entry name" value="POLY A POLYMERASE"/>
    <property type="match status" value="1"/>
</dbReference>
<evidence type="ECO:0000256" key="3">
    <source>
        <dbReference type="ARBA" id="ARBA00004123"/>
    </source>
</evidence>
<evidence type="ECO:0000256" key="10">
    <source>
        <dbReference type="ARBA" id="ARBA00022840"/>
    </source>
</evidence>
<dbReference type="GO" id="GO:0046872">
    <property type="term" value="F:metal ion binding"/>
    <property type="evidence" value="ECO:0007669"/>
    <property type="project" value="UniProtKB-KW"/>
</dbReference>
<dbReference type="Pfam" id="PF20750">
    <property type="entry name" value="PAP_NTPase"/>
    <property type="match status" value="1"/>
</dbReference>
<dbReference type="Proteomes" id="UP001211065">
    <property type="component" value="Unassembled WGS sequence"/>
</dbReference>
<dbReference type="InterPro" id="IPR043519">
    <property type="entry name" value="NT_sf"/>
</dbReference>
<dbReference type="Pfam" id="PF04928">
    <property type="entry name" value="PAP_central"/>
    <property type="match status" value="1"/>
</dbReference>
<evidence type="ECO:0000256" key="9">
    <source>
        <dbReference type="ARBA" id="ARBA00022741"/>
    </source>
</evidence>
<feature type="domain" description="Poly(A) polymerase central" evidence="14">
    <location>
        <begin position="220"/>
        <end position="281"/>
    </location>
</feature>
<evidence type="ECO:0000256" key="5">
    <source>
        <dbReference type="ARBA" id="ARBA00012388"/>
    </source>
</evidence>
<evidence type="ECO:0000256" key="7">
    <source>
        <dbReference type="ARBA" id="ARBA00022679"/>
    </source>
</evidence>
<evidence type="ECO:0000259" key="15">
    <source>
        <dbReference type="Pfam" id="PF20750"/>
    </source>
</evidence>
<evidence type="ECO:0000256" key="8">
    <source>
        <dbReference type="ARBA" id="ARBA00022723"/>
    </source>
</evidence>
<dbReference type="Gene3D" id="3.30.460.10">
    <property type="entry name" value="Beta Polymerase, domain 2"/>
    <property type="match status" value="1"/>
</dbReference>
<keyword evidence="8" id="KW-0479">Metal-binding</keyword>
<keyword evidence="16" id="KW-0548">Nucleotidyltransferase</keyword>
<dbReference type="Gene3D" id="1.10.1410.10">
    <property type="match status" value="1"/>
</dbReference>
<dbReference type="PANTHER" id="PTHR10682:SF10">
    <property type="entry name" value="POLYNUCLEOTIDE ADENYLYLTRANSFERASE"/>
    <property type="match status" value="1"/>
</dbReference>
<evidence type="ECO:0000313" key="17">
    <source>
        <dbReference type="Proteomes" id="UP001211065"/>
    </source>
</evidence>
<keyword evidence="13" id="KW-0472">Membrane</keyword>
<evidence type="ECO:0000256" key="12">
    <source>
        <dbReference type="ARBA" id="ARBA00023242"/>
    </source>
</evidence>
<feature type="domain" description="Poly(A) polymerase nucleotidyltransferase" evidence="15">
    <location>
        <begin position="7"/>
        <end position="190"/>
    </location>
</feature>
<evidence type="ECO:0000259" key="14">
    <source>
        <dbReference type="Pfam" id="PF04928"/>
    </source>
</evidence>
<dbReference type="InterPro" id="IPR007012">
    <property type="entry name" value="PolA_pol_cen_dom"/>
</dbReference>
<keyword evidence="10" id="KW-0067">ATP-binding</keyword>
<keyword evidence="7" id="KW-0808">Transferase</keyword>
<dbReference type="CDD" id="cd05402">
    <property type="entry name" value="NT_PAP_TUTase"/>
    <property type="match status" value="1"/>
</dbReference>
<dbReference type="EC" id="2.7.7.19" evidence="5"/>
<reference evidence="16" key="1">
    <citation type="submission" date="2020-05" db="EMBL/GenBank/DDBJ databases">
        <title>Phylogenomic resolution of chytrid fungi.</title>
        <authorList>
            <person name="Stajich J.E."/>
            <person name="Amses K."/>
            <person name="Simmons R."/>
            <person name="Seto K."/>
            <person name="Myers J."/>
            <person name="Bonds A."/>
            <person name="Quandt C.A."/>
            <person name="Barry K."/>
            <person name="Liu P."/>
            <person name="Grigoriev I."/>
            <person name="Longcore J.E."/>
            <person name="James T.Y."/>
        </authorList>
    </citation>
    <scope>NUCLEOTIDE SEQUENCE</scope>
    <source>
        <strain evidence="16">JEL0476</strain>
    </source>
</reference>
<dbReference type="EMBL" id="JADGJW010000163">
    <property type="protein sequence ID" value="KAJ3222705.1"/>
    <property type="molecule type" value="Genomic_DNA"/>
</dbReference>
<accession>A0AAD5U318</accession>
<name>A0AAD5U318_9FUNG</name>
<evidence type="ECO:0000256" key="6">
    <source>
        <dbReference type="ARBA" id="ARBA00022664"/>
    </source>
</evidence>
<dbReference type="GO" id="GO:0005634">
    <property type="term" value="C:nucleus"/>
    <property type="evidence" value="ECO:0007669"/>
    <property type="project" value="UniProtKB-SubCell"/>
</dbReference>
<dbReference type="GO" id="GO:0006397">
    <property type="term" value="P:mRNA processing"/>
    <property type="evidence" value="ECO:0007669"/>
    <property type="project" value="UniProtKB-KW"/>
</dbReference>
<dbReference type="InterPro" id="IPR048840">
    <property type="entry name" value="PolA_pol_NTPase"/>
</dbReference>
<gene>
    <name evidence="16" type="primary">PAP1_2</name>
    <name evidence="16" type="ORF">HK099_002015</name>
</gene>
<keyword evidence="6" id="KW-0507">mRNA processing</keyword>
<dbReference type="GO" id="GO:1990817">
    <property type="term" value="F:poly(A) RNA polymerase activity"/>
    <property type="evidence" value="ECO:0007669"/>
    <property type="project" value="UniProtKB-EC"/>
</dbReference>
<comment type="subcellular location">
    <subcellularLocation>
        <location evidence="3">Nucleus</location>
    </subcellularLocation>
</comment>
<keyword evidence="13" id="KW-0812">Transmembrane</keyword>
<keyword evidence="11" id="KW-0460">Magnesium</keyword>
<evidence type="ECO:0000256" key="4">
    <source>
        <dbReference type="ARBA" id="ARBA00010912"/>
    </source>
</evidence>
<evidence type="ECO:0000256" key="1">
    <source>
        <dbReference type="ARBA" id="ARBA00001936"/>
    </source>
</evidence>
<keyword evidence="9" id="KW-0547">Nucleotide-binding</keyword>
<keyword evidence="13" id="KW-1133">Transmembrane helix</keyword>
<comment type="similarity">
    <text evidence="4">Belongs to the poly(A) polymerase family.</text>
</comment>
<keyword evidence="12" id="KW-0539">Nucleus</keyword>
<dbReference type="SUPFAM" id="SSF81631">
    <property type="entry name" value="PAP/OAS1 substrate-binding domain"/>
    <property type="match status" value="1"/>
</dbReference>
<comment type="caution">
    <text evidence="16">The sequence shown here is derived from an EMBL/GenBank/DDBJ whole genome shotgun (WGS) entry which is preliminary data.</text>
</comment>
<feature type="transmembrane region" description="Helical" evidence="13">
    <location>
        <begin position="236"/>
        <end position="254"/>
    </location>
</feature>
<evidence type="ECO:0000256" key="13">
    <source>
        <dbReference type="SAM" id="Phobius"/>
    </source>
</evidence>
<proteinExistence type="inferred from homology"/>
<evidence type="ECO:0000256" key="2">
    <source>
        <dbReference type="ARBA" id="ARBA00001946"/>
    </source>
</evidence>
<evidence type="ECO:0000313" key="16">
    <source>
        <dbReference type="EMBL" id="KAJ3222705.1"/>
    </source>
</evidence>